<comment type="domain">
    <text evidence="12">Contains an N-terminal zinc-binding domain, a central core domain that contains the primase activity, and a C-terminal DnaB-binding domain.</text>
</comment>
<dbReference type="RefSeq" id="WP_006283018.1">
    <property type="nucleotide sequence ID" value="NZ_BPTR01000001.1"/>
</dbReference>
<comment type="subunit">
    <text evidence="12">Monomer. Interacts with DnaB.</text>
</comment>
<evidence type="ECO:0000256" key="11">
    <source>
        <dbReference type="ARBA" id="ARBA00023163"/>
    </source>
</evidence>
<dbReference type="Pfam" id="PF01807">
    <property type="entry name" value="Zn_ribbon_DnaG"/>
    <property type="match status" value="1"/>
</dbReference>
<evidence type="ECO:0000256" key="3">
    <source>
        <dbReference type="ARBA" id="ARBA00022679"/>
    </source>
</evidence>
<dbReference type="InterPro" id="IPR006171">
    <property type="entry name" value="TOPRIM_dom"/>
</dbReference>
<dbReference type="PANTHER" id="PTHR30313:SF2">
    <property type="entry name" value="DNA PRIMASE"/>
    <property type="match status" value="1"/>
</dbReference>
<dbReference type="InterPro" id="IPR002694">
    <property type="entry name" value="Znf_CHC2"/>
</dbReference>
<sequence length="658" mass="75347">MIDRSTVQKIMDATNIVEVVSEFVSLRKSGANYKGLCPFHDDTTPSFYVSPARGICHCFTCGKGGNAVNFLMEHEQMTYPESLRWLARKYHIEIQERELSEEEKRQENERESMFIVNEWAAKYFQNILHHDVDGLAVGMQYFRSRGFRDDIIQKFQLGFDLPERNKLPETAIQEGYQREFLIKTGLCYERDHGELVDRFAGRAMFPWIGVSGKVVAFGGRVLDSRTKGVNQKYVNSPDSEIYHKERELYGIYQAKRAIAKEDRVYMVEGYTDVISMHQSGIENVVANSGTALSKYQIHLLHRFTSNIVLLYDGDAAGIHAALRGTDMLLAEGMNVKVLLLPDGNDPDSFARSHTAEEFRQYVEEHQMDFIEFKTDVLLKGVTDPIKRSEAINSIVFSVSVITDQIIRATYIHDCSVRLGIAEATLISTMNRFIREGQDEKIKEEQRQINQQSQETVELHSAETQKTAMDTVLGFNQSTSSQASHVETMLVQMLVRYGDRVITIIAPDRSEISLPLAQYVGLDLGSDQLRFHDDRYNQILNEALQHVGEENFKSESYFLQHPDLKISGLAAKLCVDKVQISKSLKPEPTEEQIRNNVLRLVLNFRCEFMENRLKNLKNQINQLSISDPDDKLLEVMKEYKEVQDIRNVLAKKLGNEIIQ</sequence>
<dbReference type="InterPro" id="IPR050219">
    <property type="entry name" value="DnaG_primase"/>
</dbReference>
<dbReference type="Pfam" id="PF08275">
    <property type="entry name" value="DNAG_N"/>
    <property type="match status" value="1"/>
</dbReference>
<dbReference type="CDD" id="cd03364">
    <property type="entry name" value="TOPRIM_DnaG_primases"/>
    <property type="match status" value="1"/>
</dbReference>
<dbReference type="NCBIfam" id="TIGR01391">
    <property type="entry name" value="dnaG"/>
    <property type="match status" value="1"/>
</dbReference>
<comment type="caution">
    <text evidence="15">The sequence shown here is derived from an EMBL/GenBank/DDBJ whole genome shotgun (WGS) entry which is preliminary data.</text>
</comment>
<dbReference type="InterPro" id="IPR034151">
    <property type="entry name" value="TOPRIM_DnaG_bac"/>
</dbReference>
<dbReference type="InterPro" id="IPR030846">
    <property type="entry name" value="DnaG_bac"/>
</dbReference>
<accession>A0ABX4EPL8</accession>
<keyword evidence="3 12" id="KW-0808">Transferase</keyword>
<evidence type="ECO:0000313" key="15">
    <source>
        <dbReference type="EMBL" id="OYP56430.1"/>
    </source>
</evidence>
<keyword evidence="10 12" id="KW-0238">DNA-binding</keyword>
<evidence type="ECO:0000256" key="1">
    <source>
        <dbReference type="ARBA" id="ARBA00022478"/>
    </source>
</evidence>
<keyword evidence="4 12" id="KW-0548">Nucleotidyltransferase</keyword>
<evidence type="ECO:0000256" key="2">
    <source>
        <dbReference type="ARBA" id="ARBA00022515"/>
    </source>
</evidence>
<dbReference type="PANTHER" id="PTHR30313">
    <property type="entry name" value="DNA PRIMASE"/>
    <property type="match status" value="1"/>
</dbReference>
<dbReference type="Gene3D" id="3.90.980.10">
    <property type="entry name" value="DNA primase, catalytic core, N-terminal domain"/>
    <property type="match status" value="1"/>
</dbReference>
<dbReference type="InterPro" id="IPR013264">
    <property type="entry name" value="DNAG_N"/>
</dbReference>
<evidence type="ECO:0000313" key="16">
    <source>
        <dbReference type="Proteomes" id="UP000216189"/>
    </source>
</evidence>
<keyword evidence="6 12" id="KW-0479">Metal-binding</keyword>
<dbReference type="PROSITE" id="PS50880">
    <property type="entry name" value="TOPRIM"/>
    <property type="match status" value="1"/>
</dbReference>
<dbReference type="SUPFAM" id="SSF56731">
    <property type="entry name" value="DNA primase core"/>
    <property type="match status" value="1"/>
</dbReference>
<proteinExistence type="inferred from homology"/>
<evidence type="ECO:0000256" key="6">
    <source>
        <dbReference type="ARBA" id="ARBA00022723"/>
    </source>
</evidence>
<comment type="function">
    <text evidence="12 13">RNA polymerase that catalyzes the synthesis of short RNA molecules used as primers for DNA polymerase during DNA replication.</text>
</comment>
<evidence type="ECO:0000256" key="13">
    <source>
        <dbReference type="PIRNR" id="PIRNR002811"/>
    </source>
</evidence>
<dbReference type="InterPro" id="IPR006295">
    <property type="entry name" value="DNA_primase_DnaG"/>
</dbReference>
<evidence type="ECO:0000256" key="5">
    <source>
        <dbReference type="ARBA" id="ARBA00022705"/>
    </source>
</evidence>
<name>A0ABX4EPL8_SEGBR</name>
<keyword evidence="11 12" id="KW-0804">Transcription</keyword>
<keyword evidence="8 12" id="KW-0862">Zinc</keyword>
<organism evidence="15 16">
    <name type="scientific">Segatella bryantii</name>
    <name type="common">Prevotella bryantii</name>
    <dbReference type="NCBI Taxonomy" id="77095"/>
    <lineage>
        <taxon>Bacteria</taxon>
        <taxon>Pseudomonadati</taxon>
        <taxon>Bacteroidota</taxon>
        <taxon>Bacteroidia</taxon>
        <taxon>Bacteroidales</taxon>
        <taxon>Prevotellaceae</taxon>
        <taxon>Segatella</taxon>
    </lineage>
</organism>
<evidence type="ECO:0000256" key="9">
    <source>
        <dbReference type="ARBA" id="ARBA00022842"/>
    </source>
</evidence>
<evidence type="ECO:0000256" key="8">
    <source>
        <dbReference type="ARBA" id="ARBA00022833"/>
    </source>
</evidence>
<comment type="cofactor">
    <cofactor evidence="12 13">
        <name>Zn(2+)</name>
        <dbReference type="ChEBI" id="CHEBI:29105"/>
    </cofactor>
    <text evidence="12 13">Binds 1 zinc ion per monomer.</text>
</comment>
<evidence type="ECO:0000259" key="14">
    <source>
        <dbReference type="PROSITE" id="PS50880"/>
    </source>
</evidence>
<dbReference type="EC" id="2.7.7.101" evidence="12"/>
<dbReference type="Gene3D" id="3.40.1360.10">
    <property type="match status" value="1"/>
</dbReference>
<dbReference type="InterPro" id="IPR037068">
    <property type="entry name" value="DNA_primase_core_N_sf"/>
</dbReference>
<feature type="zinc finger region" description="CHC2-type" evidence="12">
    <location>
        <begin position="37"/>
        <end position="61"/>
    </location>
</feature>
<evidence type="ECO:0000256" key="12">
    <source>
        <dbReference type="HAMAP-Rule" id="MF_00974"/>
    </source>
</evidence>
<dbReference type="GeneID" id="72480548"/>
<keyword evidence="1 12" id="KW-0240">DNA-directed RNA polymerase</keyword>
<dbReference type="SUPFAM" id="SSF57783">
    <property type="entry name" value="Zinc beta-ribbon"/>
    <property type="match status" value="1"/>
</dbReference>
<comment type="catalytic activity">
    <reaction evidence="12">
        <text>ssDNA + n NTP = ssDNA/pppN(pN)n-1 hybrid + (n-1) diphosphate.</text>
        <dbReference type="EC" id="2.7.7.101"/>
    </reaction>
</comment>
<dbReference type="Pfam" id="PF13155">
    <property type="entry name" value="Toprim_2"/>
    <property type="match status" value="1"/>
</dbReference>
<dbReference type="InterPro" id="IPR036977">
    <property type="entry name" value="DNA_primase_Znf_CHC2"/>
</dbReference>
<dbReference type="EMBL" id="NPJF01000023">
    <property type="protein sequence ID" value="OYP56430.1"/>
    <property type="molecule type" value="Genomic_DNA"/>
</dbReference>
<comment type="similarity">
    <text evidence="12 13">Belongs to the DnaG primase family.</text>
</comment>
<evidence type="ECO:0000256" key="10">
    <source>
        <dbReference type="ARBA" id="ARBA00023125"/>
    </source>
</evidence>
<evidence type="ECO:0000256" key="7">
    <source>
        <dbReference type="ARBA" id="ARBA00022771"/>
    </source>
</evidence>
<evidence type="ECO:0000256" key="4">
    <source>
        <dbReference type="ARBA" id="ARBA00022695"/>
    </source>
</evidence>
<dbReference type="PIRSF" id="PIRSF002811">
    <property type="entry name" value="DnaG"/>
    <property type="match status" value="1"/>
</dbReference>
<keyword evidence="16" id="KW-1185">Reference proteome</keyword>
<dbReference type="Proteomes" id="UP000216189">
    <property type="component" value="Unassembled WGS sequence"/>
</dbReference>
<keyword evidence="2 12" id="KW-0639">Primosome</keyword>
<keyword evidence="9" id="KW-0460">Magnesium</keyword>
<dbReference type="Gene3D" id="3.90.580.10">
    <property type="entry name" value="Zinc finger, CHC2-type domain"/>
    <property type="match status" value="1"/>
</dbReference>
<dbReference type="SMART" id="SM00400">
    <property type="entry name" value="ZnF_CHCC"/>
    <property type="match status" value="1"/>
</dbReference>
<reference evidence="15 16" key="1">
    <citation type="submission" date="2017-08" db="EMBL/GenBank/DDBJ databases">
        <title>Comparative genomics of non-oral Prevotella species.</title>
        <authorList>
            <person name="Accetto T."/>
            <person name="Nograsek B."/>
            <person name="Avgustin G."/>
        </authorList>
    </citation>
    <scope>NUCLEOTIDE SEQUENCE [LARGE SCALE GENOMIC DNA]</scope>
    <source>
        <strain evidence="15 16">TC1-1</strain>
    </source>
</reference>
<gene>
    <name evidence="12 15" type="primary">dnaG</name>
    <name evidence="15" type="ORF">CIK91_03740</name>
</gene>
<feature type="domain" description="Toprim" evidence="14">
    <location>
        <begin position="262"/>
        <end position="343"/>
    </location>
</feature>
<dbReference type="HAMAP" id="MF_00974">
    <property type="entry name" value="DNA_primase_DnaG"/>
    <property type="match status" value="1"/>
</dbReference>
<protein>
    <recommendedName>
        <fullName evidence="12 13">DNA primase</fullName>
        <ecNumber evidence="12">2.7.7.101</ecNumber>
    </recommendedName>
</protein>
<keyword evidence="7 12" id="KW-0863">Zinc-finger</keyword>
<dbReference type="SMART" id="SM00493">
    <property type="entry name" value="TOPRIM"/>
    <property type="match status" value="1"/>
</dbReference>
<keyword evidence="5 12" id="KW-0235">DNA replication</keyword>